<dbReference type="Gene3D" id="1.10.150.130">
    <property type="match status" value="1"/>
</dbReference>
<accession>A0ABN5AYR3</accession>
<protein>
    <recommendedName>
        <fullName evidence="5">Tyr recombinase domain-containing protein</fullName>
    </recommendedName>
</protein>
<organism evidence="3 4">
    <name type="scientific">Idiomarina piscisalsi</name>
    <dbReference type="NCBI Taxonomy" id="1096243"/>
    <lineage>
        <taxon>Bacteria</taxon>
        <taxon>Pseudomonadati</taxon>
        <taxon>Pseudomonadota</taxon>
        <taxon>Gammaproteobacteria</taxon>
        <taxon>Alteromonadales</taxon>
        <taxon>Idiomarinaceae</taxon>
        <taxon>Idiomarina</taxon>
    </lineage>
</organism>
<evidence type="ECO:0000313" key="4">
    <source>
        <dbReference type="Proteomes" id="UP000197717"/>
    </source>
</evidence>
<evidence type="ECO:0008006" key="5">
    <source>
        <dbReference type="Google" id="ProtNLM"/>
    </source>
</evidence>
<dbReference type="EMBL" id="CP022133">
    <property type="protein sequence ID" value="ASG65854.1"/>
    <property type="molecule type" value="Genomic_DNA"/>
</dbReference>
<dbReference type="EMBL" id="CP022133">
    <property type="protein sequence ID" value="ASG66520.1"/>
    <property type="molecule type" value="Genomic_DNA"/>
</dbReference>
<sequence length="532" mass="61279">MKKRKNFKQALSAPVKDQDGVLMTMPILKSGIPENKVLSLPKNYSSLRSYDFTKYYGRGFDAITNAMQQTIDIMLSESVVEPSTISGYCRSGFKYFADYLKIYTQALGRDLTLSDVNVELIECYIQHMKLHTPNSVSARTQYTHIKSILVKMQQIGWLERFDFPKNPFPNSNRKKKGQPAFSKAERKRLVHALRVDVNHILEKSQPLTSYELTIFIMAIALRSGMNTTPLLEMTTDSIQAHPLKDNRKLLVLYKRRGNATHIQSIRRSSSVENVQTVLADVAVMVQHIIEMNQSVRVQSGTDLVFTYRPDANSNYVEITTLEATRLSHNILKWVKKKGLKNDNGDPLKVNVSRFRKTFENRIWELSGGDPFVTAALSNHTVKVSQTHYLKAPKEAEKNFNYMGKVRTEELLINVEVVENNTPVSKCSDSSKRLDEHGKKIYCTNFLSCVRCRNMVVTKEDLYRLFSFYWLIVHERDQVGAKRWSRYFAHIIRIIDRDIASQFDEVYVQTIKAEAHVNPHSAWKHRSQLEEVA</sequence>
<dbReference type="InterPro" id="IPR010998">
    <property type="entry name" value="Integrase_recombinase_N"/>
</dbReference>
<keyword evidence="1" id="KW-0238">DNA-binding</keyword>
<reference evidence="3 4" key="1">
    <citation type="submission" date="2017-06" db="EMBL/GenBank/DDBJ databases">
        <title>Complete genome sequence of Idiomarina piscisalsi strain 10PY1A isolated from soil of Soudi Arabia.</title>
        <authorList>
            <person name="Kim M.-C."/>
            <person name="Jung B.K."/>
            <person name="Budiyanto F."/>
            <person name="Nzila A."/>
            <person name="Shin J.-H."/>
        </authorList>
    </citation>
    <scope>NUCLEOTIDE SEQUENCE [LARGE SCALE GENOMIC DNA]</scope>
    <source>
        <strain evidence="3 4">10PY1A</strain>
    </source>
</reference>
<evidence type="ECO:0000313" key="2">
    <source>
        <dbReference type="EMBL" id="ASG65854.1"/>
    </source>
</evidence>
<dbReference type="RefSeq" id="WP_088768251.1">
    <property type="nucleotide sequence ID" value="NZ_CP022133.1"/>
</dbReference>
<dbReference type="Proteomes" id="UP000197717">
    <property type="component" value="Chromosome"/>
</dbReference>
<name>A0ABN5AYR3_9GAMM</name>
<evidence type="ECO:0000313" key="3">
    <source>
        <dbReference type="EMBL" id="ASG66520.1"/>
    </source>
</evidence>
<keyword evidence="4" id="KW-1185">Reference proteome</keyword>
<evidence type="ECO:0000256" key="1">
    <source>
        <dbReference type="ARBA" id="ARBA00023125"/>
    </source>
</evidence>
<proteinExistence type="predicted"/>
<gene>
    <name evidence="2" type="ORF">CEW91_06755</name>
    <name evidence="3" type="ORF">CEW91_10395</name>
</gene>